<dbReference type="EMBL" id="FUYC01000003">
    <property type="protein sequence ID" value="SKA76719.1"/>
    <property type="molecule type" value="Genomic_DNA"/>
</dbReference>
<dbReference type="GO" id="GO:0005344">
    <property type="term" value="F:oxygen carrier activity"/>
    <property type="evidence" value="ECO:0007669"/>
    <property type="project" value="UniProtKB-KW"/>
</dbReference>
<dbReference type="InterPro" id="IPR050669">
    <property type="entry name" value="Hemerythrin"/>
</dbReference>
<keyword evidence="3" id="KW-0479">Metal-binding</keyword>
<comment type="similarity">
    <text evidence="1">Belongs to the hemerythrin family.</text>
</comment>
<dbReference type="NCBIfam" id="NF033749">
    <property type="entry name" value="bact_hemeryth"/>
    <property type="match status" value="1"/>
</dbReference>
<feature type="domain" description="Hemerythrin-like" evidence="5">
    <location>
        <begin position="16"/>
        <end position="121"/>
    </location>
</feature>
<dbReference type="InterPro" id="IPR035938">
    <property type="entry name" value="Hemerythrin-like_sf"/>
</dbReference>
<dbReference type="InterPro" id="IPR012827">
    <property type="entry name" value="Hemerythrin_metal-bd"/>
</dbReference>
<dbReference type="InterPro" id="IPR012312">
    <property type="entry name" value="Hemerythrin-like"/>
</dbReference>
<keyword evidence="2" id="KW-0813">Transport</keyword>
<dbReference type="OrthoDB" id="9774644at2"/>
<reference evidence="6 7" key="1">
    <citation type="submission" date="2017-02" db="EMBL/GenBank/DDBJ databases">
        <authorList>
            <person name="Peterson S.W."/>
        </authorList>
    </citation>
    <scope>NUCLEOTIDE SEQUENCE [LARGE SCALE GENOMIC DNA]</scope>
    <source>
        <strain evidence="6 7">DSM 16080</strain>
    </source>
</reference>
<gene>
    <name evidence="6" type="ORF">SAMN02745704_00862</name>
</gene>
<evidence type="ECO:0000256" key="2">
    <source>
        <dbReference type="ARBA" id="ARBA00022621"/>
    </source>
</evidence>
<keyword evidence="7" id="KW-1185">Reference proteome</keyword>
<evidence type="ECO:0000259" key="5">
    <source>
        <dbReference type="Pfam" id="PF01814"/>
    </source>
</evidence>
<protein>
    <submittedName>
        <fullName evidence="6">Hemerythrin</fullName>
    </submittedName>
</protein>
<name>A0A1T4WHS5_9BACT</name>
<dbReference type="Pfam" id="PF01814">
    <property type="entry name" value="Hemerythrin"/>
    <property type="match status" value="1"/>
</dbReference>
<dbReference type="AlphaFoldDB" id="A0A1T4WHS5"/>
<evidence type="ECO:0000256" key="3">
    <source>
        <dbReference type="ARBA" id="ARBA00022723"/>
    </source>
</evidence>
<dbReference type="STRING" id="1121449.SAMN02745704_00862"/>
<dbReference type="PANTHER" id="PTHR37164">
    <property type="entry name" value="BACTERIOHEMERYTHRIN"/>
    <property type="match status" value="1"/>
</dbReference>
<accession>A0A1T4WHS5</accession>
<evidence type="ECO:0000256" key="1">
    <source>
        <dbReference type="ARBA" id="ARBA00010587"/>
    </source>
</evidence>
<proteinExistence type="inferred from homology"/>
<dbReference type="PROSITE" id="PS00550">
    <property type="entry name" value="HEMERYTHRINS"/>
    <property type="match status" value="1"/>
</dbReference>
<dbReference type="Proteomes" id="UP000190027">
    <property type="component" value="Unassembled WGS sequence"/>
</dbReference>
<dbReference type="SUPFAM" id="SSF47188">
    <property type="entry name" value="Hemerythrin-like"/>
    <property type="match status" value="1"/>
</dbReference>
<organism evidence="6 7">
    <name type="scientific">Paucidesulfovibrio gracilis DSM 16080</name>
    <dbReference type="NCBI Taxonomy" id="1121449"/>
    <lineage>
        <taxon>Bacteria</taxon>
        <taxon>Pseudomonadati</taxon>
        <taxon>Thermodesulfobacteriota</taxon>
        <taxon>Desulfovibrionia</taxon>
        <taxon>Desulfovibrionales</taxon>
        <taxon>Desulfovibrionaceae</taxon>
        <taxon>Paucidesulfovibrio</taxon>
    </lineage>
</organism>
<sequence length="131" mass="14970">MPFAQWDESLSIGAEPIDGQHQWLFTILNRLATHIGSPDEEKAVVRCLVDMERYALIHFAAEEAFMREVGYDGLEKHRTVHQGFARSVESYREALINGDIAALDVAGYLRDWLINHVRGADMAIRHHLQSR</sequence>
<dbReference type="RefSeq" id="WP_159447125.1">
    <property type="nucleotide sequence ID" value="NZ_FUYC01000003.1"/>
</dbReference>
<dbReference type="CDD" id="cd12107">
    <property type="entry name" value="Hemerythrin"/>
    <property type="match status" value="1"/>
</dbReference>
<evidence type="ECO:0000313" key="7">
    <source>
        <dbReference type="Proteomes" id="UP000190027"/>
    </source>
</evidence>
<evidence type="ECO:0000256" key="4">
    <source>
        <dbReference type="ARBA" id="ARBA00023004"/>
    </source>
</evidence>
<keyword evidence="4" id="KW-0408">Iron</keyword>
<dbReference type="InterPro" id="IPR016131">
    <property type="entry name" value="Haemerythrin_Fe_BS"/>
</dbReference>
<keyword evidence="2" id="KW-0561">Oxygen transport</keyword>
<dbReference type="PANTHER" id="PTHR37164:SF1">
    <property type="entry name" value="BACTERIOHEMERYTHRIN"/>
    <property type="match status" value="1"/>
</dbReference>
<dbReference type="NCBIfam" id="TIGR02481">
    <property type="entry name" value="hemeryth_dom"/>
    <property type="match status" value="1"/>
</dbReference>
<dbReference type="Gene3D" id="1.20.120.50">
    <property type="entry name" value="Hemerythrin-like"/>
    <property type="match status" value="1"/>
</dbReference>
<evidence type="ECO:0000313" key="6">
    <source>
        <dbReference type="EMBL" id="SKA76719.1"/>
    </source>
</evidence>
<dbReference type="GO" id="GO:0046872">
    <property type="term" value="F:metal ion binding"/>
    <property type="evidence" value="ECO:0007669"/>
    <property type="project" value="UniProtKB-KW"/>
</dbReference>